<proteinExistence type="predicted"/>
<organism evidence="1 2">
    <name type="scientific">Photobacterium aphoticum</name>
    <dbReference type="NCBI Taxonomy" id="754436"/>
    <lineage>
        <taxon>Bacteria</taxon>
        <taxon>Pseudomonadati</taxon>
        <taxon>Pseudomonadota</taxon>
        <taxon>Gammaproteobacteria</taxon>
        <taxon>Vibrionales</taxon>
        <taxon>Vibrionaceae</taxon>
        <taxon>Photobacterium</taxon>
    </lineage>
</organism>
<dbReference type="InterPro" id="IPR013783">
    <property type="entry name" value="Ig-like_fold"/>
</dbReference>
<reference evidence="1 2" key="1">
    <citation type="journal article" date="2014" name="Genome Announc.">
        <title>Draft Genome Sequences of Two Vibrionaceae Species, Vibrio ponticus C121 and Photobacterium aphoticum C119, Isolated as Coral Reef Microbiota.</title>
        <authorList>
            <person name="Al-saari N."/>
            <person name="Meirelles P.M."/>
            <person name="Mino S."/>
            <person name="Suda W."/>
            <person name="Oshima K."/>
            <person name="Hattori M."/>
            <person name="Ohkuma M."/>
            <person name="Thompson F.L."/>
            <person name="Gomez-Gil B."/>
            <person name="Sawabe T."/>
            <person name="Sawabe T."/>
        </authorList>
    </citation>
    <scope>NUCLEOTIDE SEQUENCE [LARGE SCALE GENOMIC DNA]</scope>
    <source>
        <strain evidence="1 2">JCM 19237</strain>
    </source>
</reference>
<dbReference type="Gene3D" id="2.60.40.10">
    <property type="entry name" value="Immunoglobulins"/>
    <property type="match status" value="1"/>
</dbReference>
<sequence length="758" mass="81784">MKKVSLLAASVAFALVGCGGGSDSNNDNGNGGGTNPPAPGGVVITGFDGYFKNAAVFVDQDNDGVWDMASEQLLGMTNEKGQVTLTEKPSGIIALQTLTPGGKIQSAFINKYPQHAGTYTVDMDHAGQAMAHEVVFRAPNSSDVISPITDLVTLEMKNGKTAEEAEAAVNLALGGTEEDPIDLYSDFVTGTDANPELHKTAQILTESKAANPESYDKKATEFAKEADTLVDNMTDEAIKDVNNKPVIEDTTPDADNLAPEVITNSKLIVDATVKEAAVKALPTLKEDDNFSGVEIVIADLFVDADQEAGVTPSLKSNLEGTGITASINGGKLVLTPANPVKKPGNYTLTLTASDYDSKGDKLETTASTEFNITIEALNKAPVVVEAEKAKLQAEISKWDLRAGEPFNRSINVSALFEDKDGSVVTYWGTEITVDGLSIPDVDQPEQTIEGTPTKAYAAGETFHIVVADDQGATAHTSFTLPEVKEAYVPEDKHPLEGKTWYYLENGSSDGDGNHLNDYDRVWCESIKFENGQILGTDRTLANRTTCTEPTANWGTYQIIDGKIVTNEDMSYALDTTLDASKIAANAQFIMFNEEGMDYLYTYFSNKTDAEARINVQSNAIADERAFPMYLPDANEDLVWHLGMASMALTEENPGEFNAYINFDLEGQNFSCENLNSFYQSFMFTGDDLGMYGHQTGGSCQTQVENDIQFATVSFNLSSVSNLEKGKVYSIIGSTADGKGKYMENVRFSVEWTGKGDNE</sequence>
<dbReference type="Proteomes" id="UP000029227">
    <property type="component" value="Unassembled WGS sequence"/>
</dbReference>
<dbReference type="eggNOG" id="COG2931">
    <property type="taxonomic scope" value="Bacteria"/>
</dbReference>
<evidence type="ECO:0000313" key="1">
    <source>
        <dbReference type="EMBL" id="GAL04560.1"/>
    </source>
</evidence>
<protein>
    <recommendedName>
        <fullName evidence="3">Acid phosphatase</fullName>
    </recommendedName>
</protein>
<evidence type="ECO:0008006" key="3">
    <source>
        <dbReference type="Google" id="ProtNLM"/>
    </source>
</evidence>
<dbReference type="PROSITE" id="PS51257">
    <property type="entry name" value="PROKAR_LIPOPROTEIN"/>
    <property type="match status" value="1"/>
</dbReference>
<comment type="caution">
    <text evidence="1">The sequence shown here is derived from an EMBL/GenBank/DDBJ whole genome shotgun (WGS) entry which is preliminary data.</text>
</comment>
<accession>A0A090QN51</accession>
<dbReference type="EMBL" id="BBMN01000004">
    <property type="protein sequence ID" value="GAL04560.1"/>
    <property type="molecule type" value="Genomic_DNA"/>
</dbReference>
<evidence type="ECO:0000313" key="2">
    <source>
        <dbReference type="Proteomes" id="UP000029227"/>
    </source>
</evidence>
<dbReference type="AlphaFoldDB" id="A0A090QN51"/>
<dbReference type="STRING" id="754436.JCM19237_1232"/>
<gene>
    <name evidence="1" type="ORF">JCM19237_1232</name>
</gene>
<name>A0A090QN51_9GAMM</name>